<organism evidence="3 4">
    <name type="scientific">Cupriavidus pauculus</name>
    <dbReference type="NCBI Taxonomy" id="82633"/>
    <lineage>
        <taxon>Bacteria</taxon>
        <taxon>Pseudomonadati</taxon>
        <taxon>Pseudomonadota</taxon>
        <taxon>Betaproteobacteria</taxon>
        <taxon>Burkholderiales</taxon>
        <taxon>Burkholderiaceae</taxon>
        <taxon>Cupriavidus</taxon>
    </lineage>
</organism>
<evidence type="ECO:0000259" key="2">
    <source>
        <dbReference type="PROSITE" id="PS50994"/>
    </source>
</evidence>
<dbReference type="AlphaFoldDB" id="A0A2N5C3N8"/>
<protein>
    <recommendedName>
        <fullName evidence="2">Integrase catalytic domain-containing protein</fullName>
    </recommendedName>
</protein>
<dbReference type="InterPro" id="IPR036397">
    <property type="entry name" value="RNaseH_sf"/>
</dbReference>
<sequence length="739" mass="83362">MSVVAGTIPIAENLVLRNTQTNHRFRVVFRGTPPLGPVLFCIDEFSYWPFGCPSLAEDLQSGKYVVDNIFASTFKRYPETCTRLLPYTPPAKFESVLAIAESTGDERITSQRNDLIKKVVESTEYIDILYGHSRTNALDSLAEKHFCSRQHLEKILRIFWRYGMNKTALGTNYRNCGGPGKNENSVSEIALGARRIYATKENLGAVSSEDLRQHLLVGADYWLSSRKVTLQDAVDFVVELFYSTKIIAVDGRLEYIEIDKNCRPTVRQLQYLISIVYPVGSRKHCRITEKEWLLAKRSLSGCSFDIARGPGERFQIDAHTAKVYILSRFDRRFVVCRPTLYFVIDTWSRLIVGMYIGLEPPSWNAAMLALVNCVEDKVQYCRRYGIEIEAWQWPSRHLPACLLADKGELLSVRLAHDIINILNVRLDNTPGGRPDLKAIVERRFGIYGSAFGPSYPGYVEPNWSQNREPDPQTTAAFDIDQFTRSAILAVITHNCSRVIRDYPVPAEMIGNGTPAVPALLWDWGIANYSGVLASRTEAEVEACVFPEVSVAVTEKGLECAHALYSSPTCISENWPARARQKGVWRIPGRINPNRIGQLTIQLQARPPERCTLVNEELQQFSWAEQNELEFRRLENQAAGTARAQPQRIAAQIAQRQIKSDAKKETKDVLAASGLKQPITHHVRDVRPAERYLAKMHPFHAKHTKTGQPTPNPATSVSSETSAKRAAEIQAEIDSRKRQE</sequence>
<dbReference type="Proteomes" id="UP000234341">
    <property type="component" value="Unassembled WGS sequence"/>
</dbReference>
<dbReference type="OrthoDB" id="5439087at2"/>
<dbReference type="EMBL" id="PJRP01000022">
    <property type="protein sequence ID" value="PLP96839.1"/>
    <property type="molecule type" value="Genomic_DNA"/>
</dbReference>
<dbReference type="GO" id="GO:0015074">
    <property type="term" value="P:DNA integration"/>
    <property type="evidence" value="ECO:0007669"/>
    <property type="project" value="InterPro"/>
</dbReference>
<feature type="compositionally biased region" description="Polar residues" evidence="1">
    <location>
        <begin position="705"/>
        <end position="720"/>
    </location>
</feature>
<name>A0A2N5C3N8_9BURK</name>
<accession>A0A2N5C3N8</accession>
<reference evidence="3 4" key="1">
    <citation type="submission" date="2017-12" db="EMBL/GenBank/DDBJ databases">
        <title>Genome sequence of the active heterotrophic nitrifier-denitrifier, Cupriavidus pauculus UM1.</title>
        <authorList>
            <person name="Putonti C."/>
            <person name="Castignetti D."/>
        </authorList>
    </citation>
    <scope>NUCLEOTIDE SEQUENCE [LARGE SCALE GENOMIC DNA]</scope>
    <source>
        <strain evidence="3 4">UM1</strain>
    </source>
</reference>
<dbReference type="Gene3D" id="3.30.420.10">
    <property type="entry name" value="Ribonuclease H-like superfamily/Ribonuclease H"/>
    <property type="match status" value="1"/>
</dbReference>
<dbReference type="GO" id="GO:0003676">
    <property type="term" value="F:nucleic acid binding"/>
    <property type="evidence" value="ECO:0007669"/>
    <property type="project" value="InterPro"/>
</dbReference>
<dbReference type="InterPro" id="IPR001584">
    <property type="entry name" value="Integrase_cat-core"/>
</dbReference>
<feature type="region of interest" description="Disordered" evidence="1">
    <location>
        <begin position="698"/>
        <end position="739"/>
    </location>
</feature>
<feature type="domain" description="Integrase catalytic" evidence="2">
    <location>
        <begin position="306"/>
        <end position="513"/>
    </location>
</feature>
<dbReference type="PROSITE" id="PS50994">
    <property type="entry name" value="INTEGRASE"/>
    <property type="match status" value="1"/>
</dbReference>
<evidence type="ECO:0000313" key="4">
    <source>
        <dbReference type="Proteomes" id="UP000234341"/>
    </source>
</evidence>
<proteinExistence type="predicted"/>
<comment type="caution">
    <text evidence="3">The sequence shown here is derived from an EMBL/GenBank/DDBJ whole genome shotgun (WGS) entry which is preliminary data.</text>
</comment>
<feature type="compositionally biased region" description="Basic and acidic residues" evidence="1">
    <location>
        <begin position="721"/>
        <end position="739"/>
    </location>
</feature>
<gene>
    <name evidence="3" type="ORF">CYJ10_30060</name>
</gene>
<evidence type="ECO:0000313" key="3">
    <source>
        <dbReference type="EMBL" id="PLP96839.1"/>
    </source>
</evidence>
<evidence type="ECO:0000256" key="1">
    <source>
        <dbReference type="SAM" id="MobiDB-lite"/>
    </source>
</evidence>